<keyword evidence="5" id="KW-0865">Zymogen</keyword>
<organism evidence="10 11">
    <name type="scientific">Pieris brassicae</name>
    <name type="common">White butterfly</name>
    <name type="synonym">Large white butterfly</name>
    <dbReference type="NCBI Taxonomy" id="7116"/>
    <lineage>
        <taxon>Eukaryota</taxon>
        <taxon>Metazoa</taxon>
        <taxon>Ecdysozoa</taxon>
        <taxon>Arthropoda</taxon>
        <taxon>Hexapoda</taxon>
        <taxon>Insecta</taxon>
        <taxon>Pterygota</taxon>
        <taxon>Neoptera</taxon>
        <taxon>Endopterygota</taxon>
        <taxon>Lepidoptera</taxon>
        <taxon>Glossata</taxon>
        <taxon>Ditrysia</taxon>
        <taxon>Papilionoidea</taxon>
        <taxon>Pieridae</taxon>
        <taxon>Pierinae</taxon>
        <taxon>Pieris</taxon>
    </lineage>
</organism>
<feature type="signal peptide" evidence="7">
    <location>
        <begin position="1"/>
        <end position="16"/>
    </location>
</feature>
<evidence type="ECO:0000313" key="10">
    <source>
        <dbReference type="EMBL" id="CAH4011875.1"/>
    </source>
</evidence>
<proteinExistence type="inferred from homology"/>
<keyword evidence="4" id="KW-0788">Thiol protease</keyword>
<dbReference type="CDD" id="cd02248">
    <property type="entry name" value="Peptidase_C1A"/>
    <property type="match status" value="1"/>
</dbReference>
<accession>A0A9P0T9W1</accession>
<feature type="domain" description="Cathepsin propeptide inhibitor" evidence="9">
    <location>
        <begin position="29"/>
        <end position="85"/>
    </location>
</feature>
<dbReference type="PANTHER" id="PTHR12411">
    <property type="entry name" value="CYSTEINE PROTEASE FAMILY C1-RELATED"/>
    <property type="match status" value="1"/>
</dbReference>
<dbReference type="InterPro" id="IPR013201">
    <property type="entry name" value="Prot_inhib_I29"/>
</dbReference>
<dbReference type="PRINTS" id="PR00705">
    <property type="entry name" value="PAPAIN"/>
</dbReference>
<dbReference type="PROSITE" id="PS00640">
    <property type="entry name" value="THIOL_PROTEASE_ASN"/>
    <property type="match status" value="1"/>
</dbReference>
<evidence type="ECO:0000256" key="3">
    <source>
        <dbReference type="ARBA" id="ARBA00022801"/>
    </source>
</evidence>
<dbReference type="SMART" id="SM00848">
    <property type="entry name" value="Inhibitor_I29"/>
    <property type="match status" value="1"/>
</dbReference>
<evidence type="ECO:0000256" key="2">
    <source>
        <dbReference type="ARBA" id="ARBA00022670"/>
    </source>
</evidence>
<dbReference type="InterPro" id="IPR039417">
    <property type="entry name" value="Peptidase_C1A_papain-like"/>
</dbReference>
<dbReference type="InterPro" id="IPR025660">
    <property type="entry name" value="Pept_his_AS"/>
</dbReference>
<evidence type="ECO:0000256" key="7">
    <source>
        <dbReference type="SAM" id="SignalP"/>
    </source>
</evidence>
<dbReference type="PROSITE" id="PS00639">
    <property type="entry name" value="THIOL_PROTEASE_HIS"/>
    <property type="match status" value="1"/>
</dbReference>
<evidence type="ECO:0000256" key="1">
    <source>
        <dbReference type="ARBA" id="ARBA00008455"/>
    </source>
</evidence>
<evidence type="ECO:0000256" key="5">
    <source>
        <dbReference type="ARBA" id="ARBA00023145"/>
    </source>
</evidence>
<feature type="chain" id="PRO_5040128735" evidence="7">
    <location>
        <begin position="17"/>
        <end position="328"/>
    </location>
</feature>
<dbReference type="PROSITE" id="PS00139">
    <property type="entry name" value="THIOL_PROTEASE_CYS"/>
    <property type="match status" value="1"/>
</dbReference>
<dbReference type="Gene3D" id="3.90.70.10">
    <property type="entry name" value="Cysteine proteinases"/>
    <property type="match status" value="1"/>
</dbReference>
<dbReference type="AlphaFoldDB" id="A0A9P0T9W1"/>
<dbReference type="InterPro" id="IPR025661">
    <property type="entry name" value="Pept_asp_AS"/>
</dbReference>
<dbReference type="SMART" id="SM00645">
    <property type="entry name" value="Pept_C1"/>
    <property type="match status" value="1"/>
</dbReference>
<dbReference type="Proteomes" id="UP001152562">
    <property type="component" value="Unassembled WGS sequence"/>
</dbReference>
<keyword evidence="2" id="KW-0645">Protease</keyword>
<evidence type="ECO:0000259" key="9">
    <source>
        <dbReference type="SMART" id="SM00848"/>
    </source>
</evidence>
<dbReference type="SUPFAM" id="SSF54001">
    <property type="entry name" value="Cysteine proteinases"/>
    <property type="match status" value="1"/>
</dbReference>
<keyword evidence="6" id="KW-1015">Disulfide bond</keyword>
<keyword evidence="7" id="KW-0732">Signal</keyword>
<dbReference type="Pfam" id="PF08246">
    <property type="entry name" value="Inhibitor_I29"/>
    <property type="match status" value="1"/>
</dbReference>
<evidence type="ECO:0000259" key="8">
    <source>
        <dbReference type="SMART" id="SM00645"/>
    </source>
</evidence>
<keyword evidence="3" id="KW-0378">Hydrolase</keyword>
<evidence type="ECO:0000256" key="4">
    <source>
        <dbReference type="ARBA" id="ARBA00022807"/>
    </source>
</evidence>
<gene>
    <name evidence="10" type="ORF">PIBRA_LOCUS3196</name>
</gene>
<dbReference type="InterPro" id="IPR013128">
    <property type="entry name" value="Peptidase_C1A"/>
</dbReference>
<comment type="similarity">
    <text evidence="1">Belongs to the peptidase C1 family.</text>
</comment>
<comment type="caution">
    <text evidence="10">The sequence shown here is derived from an EMBL/GenBank/DDBJ whole genome shotgun (WGS) entry which is preliminary data.</text>
</comment>
<reference evidence="10" key="1">
    <citation type="submission" date="2022-05" db="EMBL/GenBank/DDBJ databases">
        <authorList>
            <person name="Okamura Y."/>
        </authorList>
    </citation>
    <scope>NUCLEOTIDE SEQUENCE</scope>
</reference>
<dbReference type="Pfam" id="PF00112">
    <property type="entry name" value="Peptidase_C1"/>
    <property type="match status" value="1"/>
</dbReference>
<dbReference type="GO" id="GO:0008234">
    <property type="term" value="F:cysteine-type peptidase activity"/>
    <property type="evidence" value="ECO:0007669"/>
    <property type="project" value="UniProtKB-KW"/>
</dbReference>
<feature type="domain" description="Peptidase C1A papain C-terminal" evidence="8">
    <location>
        <begin position="113"/>
        <end position="323"/>
    </location>
</feature>
<dbReference type="InterPro" id="IPR000668">
    <property type="entry name" value="Peptidase_C1A_C"/>
</dbReference>
<sequence>MFAICLLFVNFFLVESKNYYDLAEATSHFNEFIITYNKQYRNEVEKFTRFLIFSVNLVEINRKNAESTHAVYGITLFCDLTYEEFLKYATGLNGTGDPKCSSSISQVNSSIIAPDSFDWRTENVVSRVKDQQICGSCWAFAATGAVESQYAIKHKTIQEVSEQQLVDCDQRSSGCGGTNSLDNPFLYFIENGAMSEKDYPYESKHHTKCRFEKEKVKVTVKGCRNLDVGRDEEKLKKLLHQNGPTTIALDATPLSKYINGIVKSSECKSKTINHAVLLVGYGTENGIPYWIVKNSWGPAWGEDGYVRIERGVNCINMMIAAPVQPILD</sequence>
<dbReference type="InterPro" id="IPR038765">
    <property type="entry name" value="Papain-like_cys_pep_sf"/>
</dbReference>
<evidence type="ECO:0000256" key="6">
    <source>
        <dbReference type="ARBA" id="ARBA00023157"/>
    </source>
</evidence>
<dbReference type="EMBL" id="CALOZG010000004">
    <property type="protein sequence ID" value="CAH4011875.1"/>
    <property type="molecule type" value="Genomic_DNA"/>
</dbReference>
<dbReference type="InterPro" id="IPR000169">
    <property type="entry name" value="Pept_cys_AS"/>
</dbReference>
<keyword evidence="11" id="KW-1185">Reference proteome</keyword>
<dbReference type="FunFam" id="3.90.70.10:FF:000103">
    <property type="entry name" value="Hypothetical LOC496748"/>
    <property type="match status" value="1"/>
</dbReference>
<dbReference type="GO" id="GO:0006508">
    <property type="term" value="P:proteolysis"/>
    <property type="evidence" value="ECO:0007669"/>
    <property type="project" value="UniProtKB-KW"/>
</dbReference>
<protein>
    <submittedName>
        <fullName evidence="10">Uncharacterized protein</fullName>
    </submittedName>
</protein>
<evidence type="ECO:0000313" key="11">
    <source>
        <dbReference type="Proteomes" id="UP001152562"/>
    </source>
</evidence>
<name>A0A9P0T9W1_PIEBR</name>